<evidence type="ECO:0000256" key="4">
    <source>
        <dbReference type="ARBA" id="ARBA00023134"/>
    </source>
</evidence>
<sequence>MFSSSSTKGKSSGLNQHYEEKVRPCIDLVDSLRSLGVEKDLNLPAIAVIGDQSSGKSSVLEALSGVALPRGTGIVTRCPLVLKLKKISKDKNWHQWHGLLSYQSQTKKLKDPSEIEDAVLNAQTVLAGKGEGISHEMITLEIQSSDVPDLTLIDLPGIARVATGNQPKDIEKQIKDLIEKFIKRQETISLVVVPANIDIATTEALQMASKVDSTGQRTLGILTKPDLVDKGMEDIVVRTVNNQVIQLKKGYMIVKCRGQQDINEKLDLVKALEKERHFFDEHSHFRSLLEEGKATIPLLAERLTKELVEHITKTLPQLQKQLEMKLEKTTEDLRALGDGVPTDEQEKINFFITKIRQFNDAIEGVKRAEEDLKNSDKRVFTKIREEFGNWKLVLDAKSIKTEETLRDEVEEYVRTRRGKELPGFVNYRTFENIVKKHIEELEEPALKLLKDVTDIVHSCVDCIVSSHFNAFYHLLRAAKDPIEDFLNEHFQKAEEKIHSQFKMEKIVYSQDSLYSNQLNSVKQHSGIFVHRHNADVREMAYHLTSYLTITCNRLANQVPLIVQYHMLDQYISQLQNAMLAMIGGNNPGMLLREDSGVGRKRRELKERLERLKSAGKVLSKFVHSA</sequence>
<dbReference type="Gene3D" id="1.20.120.1240">
    <property type="entry name" value="Dynamin, middle domain"/>
    <property type="match status" value="1"/>
</dbReference>
<dbReference type="GO" id="GO:0005525">
    <property type="term" value="F:GTP binding"/>
    <property type="evidence" value="ECO:0007669"/>
    <property type="project" value="UniProtKB-KW"/>
</dbReference>
<dbReference type="PROSITE" id="PS51718">
    <property type="entry name" value="G_DYNAMIN_2"/>
    <property type="match status" value="1"/>
</dbReference>
<reference evidence="8" key="3">
    <citation type="journal article" date="2009" name="Fish Shellfish Immunol.">
        <title>Enhanced grass carp reovirus resistance of Mx-transgenic rare minnow (Gobiocypris rarus).</title>
        <authorList>
            <person name="Su J."/>
            <person name="Yang C."/>
            <person name="Zhu Z."/>
            <person name="Wang Y."/>
            <person name="Jang S."/>
            <person name="Liao L."/>
        </authorList>
    </citation>
    <scope>NUCLEOTIDE SEQUENCE</scope>
</reference>
<dbReference type="PANTHER" id="PTHR11566:SF199">
    <property type="entry name" value="INTERFERON-INDUCED GTP-BINDING PROTEIN MXC-RELATED"/>
    <property type="match status" value="1"/>
</dbReference>
<dbReference type="GO" id="GO:0008017">
    <property type="term" value="F:microtubule binding"/>
    <property type="evidence" value="ECO:0007669"/>
    <property type="project" value="TreeGrafter"/>
</dbReference>
<dbReference type="InterPro" id="IPR030381">
    <property type="entry name" value="G_DYNAMIN_dom"/>
</dbReference>
<dbReference type="InterPro" id="IPR022812">
    <property type="entry name" value="Dynamin"/>
</dbReference>
<name>B2KK58_GOBRA</name>
<dbReference type="GO" id="GO:0016185">
    <property type="term" value="P:synaptic vesicle budding from presynaptic endocytic zone membrane"/>
    <property type="evidence" value="ECO:0007669"/>
    <property type="project" value="TreeGrafter"/>
</dbReference>
<dbReference type="PRINTS" id="PR00195">
    <property type="entry name" value="DYNAMIN"/>
</dbReference>
<evidence type="ECO:0000256" key="5">
    <source>
        <dbReference type="RuleBase" id="RU003932"/>
    </source>
</evidence>
<keyword evidence="2" id="KW-0963">Cytoplasm</keyword>
<dbReference type="Pfam" id="PF01031">
    <property type="entry name" value="Dynamin_M"/>
    <property type="match status" value="1"/>
</dbReference>
<dbReference type="InterPro" id="IPR019762">
    <property type="entry name" value="Dynamin_GTPase_CS"/>
</dbReference>
<keyword evidence="3 5" id="KW-0547">Nucleotide-binding</keyword>
<organism evidence="8">
    <name type="scientific">Gobiocypris rarus</name>
    <name type="common">Chinese rare minnow</name>
    <dbReference type="NCBI Taxonomy" id="143606"/>
    <lineage>
        <taxon>Eukaryota</taxon>
        <taxon>Metazoa</taxon>
        <taxon>Chordata</taxon>
        <taxon>Craniata</taxon>
        <taxon>Vertebrata</taxon>
        <taxon>Euteleostomi</taxon>
        <taxon>Actinopterygii</taxon>
        <taxon>Neopterygii</taxon>
        <taxon>Teleostei</taxon>
        <taxon>Ostariophysi</taxon>
        <taxon>Cypriniformes</taxon>
        <taxon>Gobionidae</taxon>
        <taxon>Sarcocheilichthyinae</taxon>
        <taxon>Gobiocypris</taxon>
    </lineage>
</organism>
<dbReference type="EMBL" id="EF095273">
    <property type="protein sequence ID" value="ABL61237.1"/>
    <property type="molecule type" value="mRNA"/>
</dbReference>
<dbReference type="InterPro" id="IPR003130">
    <property type="entry name" value="GED"/>
</dbReference>
<dbReference type="AlphaFoldDB" id="B2KK58"/>
<dbReference type="InterPro" id="IPR001401">
    <property type="entry name" value="Dynamin_GTPase"/>
</dbReference>
<accession>B2KK58</accession>
<dbReference type="PROSITE" id="PS51388">
    <property type="entry name" value="GED"/>
    <property type="match status" value="1"/>
</dbReference>
<feature type="domain" description="GED" evidence="6">
    <location>
        <begin position="536"/>
        <end position="625"/>
    </location>
</feature>
<dbReference type="InterPro" id="IPR000375">
    <property type="entry name" value="Dynamin_stalk"/>
</dbReference>
<dbReference type="GO" id="GO:0005634">
    <property type="term" value="C:nucleus"/>
    <property type="evidence" value="ECO:0007669"/>
    <property type="project" value="TreeGrafter"/>
</dbReference>
<dbReference type="InterPro" id="IPR020850">
    <property type="entry name" value="GED_dom"/>
</dbReference>
<evidence type="ECO:0000259" key="7">
    <source>
        <dbReference type="PROSITE" id="PS51718"/>
    </source>
</evidence>
<dbReference type="GO" id="GO:0051607">
    <property type="term" value="P:defense response to virus"/>
    <property type="evidence" value="ECO:0007669"/>
    <property type="project" value="TreeGrafter"/>
</dbReference>
<dbReference type="InterPro" id="IPR045063">
    <property type="entry name" value="Dynamin_N"/>
</dbReference>
<dbReference type="PROSITE" id="PS00410">
    <property type="entry name" value="G_DYNAMIN_1"/>
    <property type="match status" value="1"/>
</dbReference>
<evidence type="ECO:0000256" key="2">
    <source>
        <dbReference type="ARBA" id="ARBA00022490"/>
    </source>
</evidence>
<dbReference type="PANTHER" id="PTHR11566">
    <property type="entry name" value="DYNAMIN"/>
    <property type="match status" value="1"/>
</dbReference>
<comment type="subcellular location">
    <subcellularLocation>
        <location evidence="1">Cytoplasm</location>
    </subcellularLocation>
</comment>
<dbReference type="CDD" id="cd08771">
    <property type="entry name" value="DLP_1"/>
    <property type="match status" value="1"/>
</dbReference>
<proteinExistence type="evidence at transcript level"/>
<evidence type="ECO:0000313" key="8">
    <source>
        <dbReference type="EMBL" id="ABL61237.1"/>
    </source>
</evidence>
<dbReference type="GO" id="GO:0005874">
    <property type="term" value="C:microtubule"/>
    <property type="evidence" value="ECO:0007669"/>
    <property type="project" value="TreeGrafter"/>
</dbReference>
<dbReference type="GO" id="GO:0005737">
    <property type="term" value="C:cytoplasm"/>
    <property type="evidence" value="ECO:0007669"/>
    <property type="project" value="UniProtKB-SubCell"/>
</dbReference>
<feature type="domain" description="Dynamin-type G" evidence="7">
    <location>
        <begin position="40"/>
        <end position="316"/>
    </location>
</feature>
<dbReference type="SMART" id="SM00053">
    <property type="entry name" value="DYNc"/>
    <property type="match status" value="1"/>
</dbReference>
<dbReference type="SMART" id="SM00302">
    <property type="entry name" value="GED"/>
    <property type="match status" value="1"/>
</dbReference>
<dbReference type="Pfam" id="PF00350">
    <property type="entry name" value="Dynamin_N"/>
    <property type="match status" value="1"/>
</dbReference>
<dbReference type="GO" id="GO:0031623">
    <property type="term" value="P:receptor internalization"/>
    <property type="evidence" value="ECO:0007669"/>
    <property type="project" value="TreeGrafter"/>
</dbReference>
<protein>
    <submittedName>
        <fullName evidence="8">Mx protein</fullName>
    </submittedName>
</protein>
<evidence type="ECO:0000259" key="6">
    <source>
        <dbReference type="PROSITE" id="PS51388"/>
    </source>
</evidence>
<dbReference type="FunFam" id="1.20.120.1240:FF:000007">
    <property type="entry name" value="Interferon-induced GTP-binding protein Mx1"/>
    <property type="match status" value="1"/>
</dbReference>
<dbReference type="SUPFAM" id="SSF52540">
    <property type="entry name" value="P-loop containing nucleoside triphosphate hydrolases"/>
    <property type="match status" value="1"/>
</dbReference>
<dbReference type="FunFam" id="3.40.50.300:FF:000621">
    <property type="entry name" value="Interferon-induced GTP-binding protein Mx1"/>
    <property type="match status" value="1"/>
</dbReference>
<comment type="similarity">
    <text evidence="5">Belongs to the TRAFAC class dynamin-like GTPase superfamily. Dynamin/Fzo/YdjA family.</text>
</comment>
<evidence type="ECO:0000256" key="1">
    <source>
        <dbReference type="ARBA" id="ARBA00004496"/>
    </source>
</evidence>
<reference evidence="8" key="2">
    <citation type="journal article" date="2008" name="Immunogenetics">
        <title>Toll-like receptor 3 regulates Mx expression in rare minnow Gobiocypris rarus after viral infection.</title>
        <authorList>
            <person name="Su J."/>
            <person name="Zhu Z."/>
            <person name="Wang Y."/>
            <person name="Zou J."/>
            <person name="Hu W."/>
        </authorList>
    </citation>
    <scope>NUCLEOTIDE SEQUENCE</scope>
</reference>
<dbReference type="GO" id="GO:0005886">
    <property type="term" value="C:plasma membrane"/>
    <property type="evidence" value="ECO:0007669"/>
    <property type="project" value="TreeGrafter"/>
</dbReference>
<dbReference type="GO" id="GO:0098793">
    <property type="term" value="C:presynapse"/>
    <property type="evidence" value="ECO:0007669"/>
    <property type="project" value="GOC"/>
</dbReference>
<dbReference type="GO" id="GO:0003924">
    <property type="term" value="F:GTPase activity"/>
    <property type="evidence" value="ECO:0007669"/>
    <property type="project" value="InterPro"/>
</dbReference>
<dbReference type="Gene3D" id="3.40.50.300">
    <property type="entry name" value="P-loop containing nucleotide triphosphate hydrolases"/>
    <property type="match status" value="1"/>
</dbReference>
<reference evidence="8" key="1">
    <citation type="submission" date="2006-10" db="EMBL/GenBank/DDBJ databases">
        <authorList>
            <person name="Su J.G."/>
            <person name="Zhu Z.Y."/>
            <person name="Wang Y.P."/>
            <person name="Hu W."/>
            <person name="Zou J."/>
        </authorList>
    </citation>
    <scope>NUCLEOTIDE SEQUENCE</scope>
</reference>
<keyword evidence="4 5" id="KW-0342">GTP-binding</keyword>
<dbReference type="InterPro" id="IPR027417">
    <property type="entry name" value="P-loop_NTPase"/>
</dbReference>
<dbReference type="Pfam" id="PF02212">
    <property type="entry name" value="GED"/>
    <property type="match status" value="1"/>
</dbReference>
<evidence type="ECO:0000256" key="3">
    <source>
        <dbReference type="ARBA" id="ARBA00022741"/>
    </source>
</evidence>